<sequence>MLQHLSALPPAVVLRPSDITADFRLRLFNLVVALLVLLVARTASPRPVWRS</sequence>
<keyword evidence="1" id="KW-0472">Membrane</keyword>
<organism evidence="2 3">
    <name type="scientific">Streptomyces werraensis</name>
    <dbReference type="NCBI Taxonomy" id="68284"/>
    <lineage>
        <taxon>Bacteria</taxon>
        <taxon>Bacillati</taxon>
        <taxon>Actinomycetota</taxon>
        <taxon>Actinomycetes</taxon>
        <taxon>Kitasatosporales</taxon>
        <taxon>Streptomycetaceae</taxon>
        <taxon>Streptomyces</taxon>
    </lineage>
</organism>
<dbReference type="EMBL" id="JBFATE010000017">
    <property type="protein sequence ID" value="MEV5249575.1"/>
    <property type="molecule type" value="Genomic_DNA"/>
</dbReference>
<evidence type="ECO:0000313" key="3">
    <source>
        <dbReference type="Proteomes" id="UP001552527"/>
    </source>
</evidence>
<name>A0ABV3JN38_9ACTN</name>
<accession>A0ABV3JN38</accession>
<evidence type="ECO:0000313" key="2">
    <source>
        <dbReference type="EMBL" id="MEV5249575.1"/>
    </source>
</evidence>
<dbReference type="RefSeq" id="WP_364026845.1">
    <property type="nucleotide sequence ID" value="NZ_JBFATD010000034.1"/>
</dbReference>
<keyword evidence="1" id="KW-0812">Transmembrane</keyword>
<keyword evidence="1" id="KW-1133">Transmembrane helix</keyword>
<keyword evidence="3" id="KW-1185">Reference proteome</keyword>
<proteinExistence type="predicted"/>
<dbReference type="Proteomes" id="UP001552527">
    <property type="component" value="Unassembled WGS sequence"/>
</dbReference>
<protein>
    <submittedName>
        <fullName evidence="2">Uncharacterized protein</fullName>
    </submittedName>
</protein>
<feature type="transmembrane region" description="Helical" evidence="1">
    <location>
        <begin position="23"/>
        <end position="40"/>
    </location>
</feature>
<comment type="caution">
    <text evidence="2">The sequence shown here is derived from an EMBL/GenBank/DDBJ whole genome shotgun (WGS) entry which is preliminary data.</text>
</comment>
<gene>
    <name evidence="2" type="ORF">AB0K95_30555</name>
</gene>
<evidence type="ECO:0000256" key="1">
    <source>
        <dbReference type="SAM" id="Phobius"/>
    </source>
</evidence>
<reference evidence="2 3" key="1">
    <citation type="submission" date="2024-06" db="EMBL/GenBank/DDBJ databases">
        <title>The Natural Products Discovery Center: Release of the First 8490 Sequenced Strains for Exploring Actinobacteria Biosynthetic Diversity.</title>
        <authorList>
            <person name="Kalkreuter E."/>
            <person name="Kautsar S.A."/>
            <person name="Yang D."/>
            <person name="Bader C.D."/>
            <person name="Teijaro C.N."/>
            <person name="Fluegel L."/>
            <person name="Davis C.M."/>
            <person name="Simpson J.R."/>
            <person name="Lauterbach L."/>
            <person name="Steele A.D."/>
            <person name="Gui C."/>
            <person name="Meng S."/>
            <person name="Li G."/>
            <person name="Viehrig K."/>
            <person name="Ye F."/>
            <person name="Su P."/>
            <person name="Kiefer A.F."/>
            <person name="Nichols A."/>
            <person name="Cepeda A.J."/>
            <person name="Yan W."/>
            <person name="Fan B."/>
            <person name="Jiang Y."/>
            <person name="Adhikari A."/>
            <person name="Zheng C.-J."/>
            <person name="Schuster L."/>
            <person name="Cowan T.M."/>
            <person name="Smanski M.J."/>
            <person name="Chevrette M.G."/>
            <person name="De Carvalho L.P.S."/>
            <person name="Shen B."/>
        </authorList>
    </citation>
    <scope>NUCLEOTIDE SEQUENCE [LARGE SCALE GENOMIC DNA]</scope>
    <source>
        <strain evidence="2 3">NPDC052768</strain>
    </source>
</reference>